<organism evidence="3 4">
    <name type="scientific">Candidatus Scatousia excrementigallinarum</name>
    <dbReference type="NCBI Taxonomy" id="2840935"/>
    <lineage>
        <taxon>Bacteria</taxon>
        <taxon>Candidatus Scatousia</taxon>
    </lineage>
</organism>
<dbReference type="SMART" id="SM00267">
    <property type="entry name" value="GGDEF"/>
    <property type="match status" value="1"/>
</dbReference>
<dbReference type="GO" id="GO:0052621">
    <property type="term" value="F:diguanylate cyclase activity"/>
    <property type="evidence" value="ECO:0007669"/>
    <property type="project" value="TreeGrafter"/>
</dbReference>
<accession>A0A9D1JN87</accession>
<dbReference type="InterPro" id="IPR050469">
    <property type="entry name" value="Diguanylate_Cyclase"/>
</dbReference>
<feature type="domain" description="GGDEF" evidence="2">
    <location>
        <begin position="463"/>
        <end position="525"/>
    </location>
</feature>
<dbReference type="Pfam" id="PF05226">
    <property type="entry name" value="CHASE2"/>
    <property type="match status" value="1"/>
</dbReference>
<keyword evidence="1" id="KW-0812">Transmembrane</keyword>
<dbReference type="GO" id="GO:0005886">
    <property type="term" value="C:plasma membrane"/>
    <property type="evidence" value="ECO:0007669"/>
    <property type="project" value="TreeGrafter"/>
</dbReference>
<dbReference type="SMART" id="SM01080">
    <property type="entry name" value="CHASE2"/>
    <property type="match status" value="1"/>
</dbReference>
<dbReference type="GO" id="GO:1902201">
    <property type="term" value="P:negative regulation of bacterial-type flagellum-dependent cell motility"/>
    <property type="evidence" value="ECO:0007669"/>
    <property type="project" value="TreeGrafter"/>
</dbReference>
<protein>
    <submittedName>
        <fullName evidence="3">CHASE2 domain-containing protein</fullName>
    </submittedName>
</protein>
<reference evidence="3" key="1">
    <citation type="submission" date="2020-10" db="EMBL/GenBank/DDBJ databases">
        <authorList>
            <person name="Gilroy R."/>
        </authorList>
    </citation>
    <scope>NUCLEOTIDE SEQUENCE</scope>
    <source>
        <strain evidence="3">6276</strain>
    </source>
</reference>
<dbReference type="InterPro" id="IPR029787">
    <property type="entry name" value="Nucleotide_cyclase"/>
</dbReference>
<keyword evidence="1" id="KW-1133">Transmembrane helix</keyword>
<comment type="caution">
    <text evidence="3">The sequence shown here is derived from an EMBL/GenBank/DDBJ whole genome shotgun (WGS) entry which is preliminary data.</text>
</comment>
<dbReference type="Pfam" id="PF00990">
    <property type="entry name" value="GGDEF"/>
    <property type="match status" value="1"/>
</dbReference>
<gene>
    <name evidence="3" type="ORF">IAC10_04940</name>
</gene>
<dbReference type="Gene3D" id="3.30.70.270">
    <property type="match status" value="1"/>
</dbReference>
<dbReference type="PANTHER" id="PTHR45138:SF9">
    <property type="entry name" value="DIGUANYLATE CYCLASE DGCM-RELATED"/>
    <property type="match status" value="1"/>
</dbReference>
<feature type="non-terminal residue" evidence="3">
    <location>
        <position position="525"/>
    </location>
</feature>
<dbReference type="InterPro" id="IPR007890">
    <property type="entry name" value="CHASE2"/>
</dbReference>
<feature type="transmembrane region" description="Helical" evidence="1">
    <location>
        <begin position="370"/>
        <end position="389"/>
    </location>
</feature>
<dbReference type="Proteomes" id="UP000823928">
    <property type="component" value="Unassembled WGS sequence"/>
</dbReference>
<dbReference type="AlphaFoldDB" id="A0A9D1JN87"/>
<feature type="transmembrane region" description="Helical" evidence="1">
    <location>
        <begin position="346"/>
        <end position="363"/>
    </location>
</feature>
<dbReference type="SUPFAM" id="SSF55073">
    <property type="entry name" value="Nucleotide cyclase"/>
    <property type="match status" value="1"/>
</dbReference>
<proteinExistence type="predicted"/>
<evidence type="ECO:0000313" key="3">
    <source>
        <dbReference type="EMBL" id="HIS35960.1"/>
    </source>
</evidence>
<dbReference type="GO" id="GO:0043709">
    <property type="term" value="P:cell adhesion involved in single-species biofilm formation"/>
    <property type="evidence" value="ECO:0007669"/>
    <property type="project" value="TreeGrafter"/>
</dbReference>
<dbReference type="InterPro" id="IPR000160">
    <property type="entry name" value="GGDEF_dom"/>
</dbReference>
<evidence type="ECO:0000256" key="1">
    <source>
        <dbReference type="SAM" id="Phobius"/>
    </source>
</evidence>
<dbReference type="InterPro" id="IPR043128">
    <property type="entry name" value="Rev_trsase/Diguanyl_cyclase"/>
</dbReference>
<keyword evidence="1" id="KW-0472">Membrane</keyword>
<name>A0A9D1JN87_9BACT</name>
<evidence type="ECO:0000313" key="4">
    <source>
        <dbReference type="Proteomes" id="UP000823928"/>
    </source>
</evidence>
<sequence>MLKKILYTIWLFLFCLVIFLSLRSANFNAFIGVIENRTFDLRQNILINDKNKSANKDIVIVAVDDASYEYILDKYGEWPLSRDVYVKLVDYIESYKPQSIAFDLMFVKSMKSNAGADNALINAFRKYDNLFTAMNLDNQPQDLRIPPVLPSKLAVNLKNNSKNVNLDSQTYSNCRSILQGILDSTSNVGMINVSRAEDGILRRMPLVVKYQDKFYPQLGLKVGLQYLESREGLKINDLVIDKNSNMILGKRKIFVDEDGSAILNWYGPTATFEHIPLYQLIKVVNGEMPDKDFNFKDKIVYFGTTASSLFDIKTVPVSRIYPGVEVQATYVNNLIDNNFIRKADKTFTVAAGIILAILTGVIVMRVSSAFVASLASLSIYLLYMFSAYYAMKFFNLWIELVYPLILAVTAFVSALVVKYFIKSRDFEQQYKLATTDGLTELYNHRYFQEQMKRQIENSKRYETEFSMIILDIDFFKKFNDTFGHQAGDAVLRQVAQTLKKNVRATDIVCRYGGEEMSIILPNTGK</sequence>
<dbReference type="CDD" id="cd01949">
    <property type="entry name" value="GGDEF"/>
    <property type="match status" value="1"/>
</dbReference>
<feature type="transmembrane region" description="Helical" evidence="1">
    <location>
        <begin position="401"/>
        <end position="421"/>
    </location>
</feature>
<dbReference type="PROSITE" id="PS50887">
    <property type="entry name" value="GGDEF"/>
    <property type="match status" value="1"/>
</dbReference>
<dbReference type="PANTHER" id="PTHR45138">
    <property type="entry name" value="REGULATORY COMPONENTS OF SENSORY TRANSDUCTION SYSTEM"/>
    <property type="match status" value="1"/>
</dbReference>
<reference evidence="3" key="2">
    <citation type="journal article" date="2021" name="PeerJ">
        <title>Extensive microbial diversity within the chicken gut microbiome revealed by metagenomics and culture.</title>
        <authorList>
            <person name="Gilroy R."/>
            <person name="Ravi A."/>
            <person name="Getino M."/>
            <person name="Pursley I."/>
            <person name="Horton D.L."/>
            <person name="Alikhan N.F."/>
            <person name="Baker D."/>
            <person name="Gharbi K."/>
            <person name="Hall N."/>
            <person name="Watson M."/>
            <person name="Adriaenssens E.M."/>
            <person name="Foster-Nyarko E."/>
            <person name="Jarju S."/>
            <person name="Secka A."/>
            <person name="Antonio M."/>
            <person name="Oren A."/>
            <person name="Chaudhuri R.R."/>
            <person name="La Ragione R."/>
            <person name="Hildebrand F."/>
            <person name="Pallen M.J."/>
        </authorList>
    </citation>
    <scope>NUCLEOTIDE SEQUENCE</scope>
    <source>
        <strain evidence="3">6276</strain>
    </source>
</reference>
<evidence type="ECO:0000259" key="2">
    <source>
        <dbReference type="PROSITE" id="PS50887"/>
    </source>
</evidence>
<dbReference type="EMBL" id="DVIU01000103">
    <property type="protein sequence ID" value="HIS35960.1"/>
    <property type="molecule type" value="Genomic_DNA"/>
</dbReference>
<dbReference type="NCBIfam" id="TIGR00254">
    <property type="entry name" value="GGDEF"/>
    <property type="match status" value="1"/>
</dbReference>